<organism evidence="1 2">
    <name type="scientific">Vitis vinifera</name>
    <name type="common">Grape</name>
    <dbReference type="NCBI Taxonomy" id="29760"/>
    <lineage>
        <taxon>Eukaryota</taxon>
        <taxon>Viridiplantae</taxon>
        <taxon>Streptophyta</taxon>
        <taxon>Embryophyta</taxon>
        <taxon>Tracheophyta</taxon>
        <taxon>Spermatophyta</taxon>
        <taxon>Magnoliopsida</taxon>
        <taxon>eudicotyledons</taxon>
        <taxon>Gunneridae</taxon>
        <taxon>Pentapetalae</taxon>
        <taxon>rosids</taxon>
        <taxon>Vitales</taxon>
        <taxon>Vitaceae</taxon>
        <taxon>Viteae</taxon>
        <taxon>Vitis</taxon>
    </lineage>
</organism>
<evidence type="ECO:0000313" key="2">
    <source>
        <dbReference type="Proteomes" id="UP000288805"/>
    </source>
</evidence>
<dbReference type="AlphaFoldDB" id="A0A438H3H9"/>
<sequence length="157" mass="16748">MVHNMGSKPTKAGCNAMAPYCNQKGLGMSWGVAAATTSTNMVGCNAMAPYCNQKGLGMSWGVAAATTSTNMCPQEGGVAVIPFGSDTPYKIWVLEPKGFNGNKNAKELENFLWDMEQFFKVAHISDAERVSITSIYLIGDAKPCGARVEDDVESGRP</sequence>
<dbReference type="Proteomes" id="UP000288805">
    <property type="component" value="Unassembled WGS sequence"/>
</dbReference>
<gene>
    <name evidence="1" type="ORF">CK203_050967</name>
</gene>
<comment type="caution">
    <text evidence="1">The sequence shown here is derived from an EMBL/GenBank/DDBJ whole genome shotgun (WGS) entry which is preliminary data.</text>
</comment>
<name>A0A438H3H9_VITVI</name>
<evidence type="ECO:0000313" key="1">
    <source>
        <dbReference type="EMBL" id="RVW78821.1"/>
    </source>
</evidence>
<dbReference type="EMBL" id="QGNW01000290">
    <property type="protein sequence ID" value="RVW78821.1"/>
    <property type="molecule type" value="Genomic_DNA"/>
</dbReference>
<reference evidence="1 2" key="1">
    <citation type="journal article" date="2018" name="PLoS Genet.">
        <title>Population sequencing reveals clonal diversity and ancestral inbreeding in the grapevine cultivar Chardonnay.</title>
        <authorList>
            <person name="Roach M.J."/>
            <person name="Johnson D.L."/>
            <person name="Bohlmann J."/>
            <person name="van Vuuren H.J."/>
            <person name="Jones S.J."/>
            <person name="Pretorius I.S."/>
            <person name="Schmidt S.A."/>
            <person name="Borneman A.R."/>
        </authorList>
    </citation>
    <scope>NUCLEOTIDE SEQUENCE [LARGE SCALE GENOMIC DNA]</scope>
    <source>
        <strain evidence="2">cv. Chardonnay</strain>
        <tissue evidence="1">Leaf</tissue>
    </source>
</reference>
<proteinExistence type="predicted"/>
<protein>
    <submittedName>
        <fullName evidence="1">Uncharacterized protein</fullName>
    </submittedName>
</protein>
<accession>A0A438H3H9</accession>